<gene>
    <name evidence="2" type="ORF">EVJ47_08475</name>
</gene>
<comment type="caution">
    <text evidence="2">The sequence shown here is derived from an EMBL/GenBank/DDBJ whole genome shotgun (WGS) entry which is preliminary data.</text>
</comment>
<name>A0A519B9Q7_9DELT</name>
<dbReference type="InterPro" id="IPR025497">
    <property type="entry name" value="PatA-like_N"/>
</dbReference>
<protein>
    <submittedName>
        <fullName evidence="2">DUF4388 domain-containing protein</fullName>
    </submittedName>
</protein>
<dbReference type="Pfam" id="PF14332">
    <property type="entry name" value="DUF4388"/>
    <property type="match status" value="1"/>
</dbReference>
<dbReference type="PANTHER" id="PTHR36304">
    <property type="entry name" value="DOMAIN GTPASE-ACTIVATING PROTEIN, PUTATIVE-RELATED-RELATED"/>
    <property type="match status" value="1"/>
</dbReference>
<evidence type="ECO:0000259" key="1">
    <source>
        <dbReference type="Pfam" id="PF14332"/>
    </source>
</evidence>
<evidence type="ECO:0000313" key="3">
    <source>
        <dbReference type="Proteomes" id="UP000320813"/>
    </source>
</evidence>
<proteinExistence type="predicted"/>
<organism evidence="2 3">
    <name type="scientific">Candidatus Acidulodesulfobacterium ferriphilum</name>
    <dbReference type="NCBI Taxonomy" id="2597223"/>
    <lineage>
        <taxon>Bacteria</taxon>
        <taxon>Deltaproteobacteria</taxon>
        <taxon>Candidatus Acidulodesulfobacterales</taxon>
        <taxon>Candidatus Acidulodesulfobacterium</taxon>
    </lineage>
</organism>
<sequence>MDVKGNITNLELFDVLRFLEISKKTGVLNLRFENFASKLFVKDGMLYFLSISDNLILEKLVMKLLNLDKQNYLQMLEKYRTYYKTTAGFDIYFFKSDAIPEGKEHEFTSNYISETLNYILFLTNGEFAFDEKPLPDVINFASPMNFLPVLTACKKRRDELAVMTKVIPSKNYIPVVVPNRSGNLRPLSLTPALWNILSLVDGKRSIIQIIALSVENDFFVLKTLYNLLQSGYIELEPPQNEGVKNTDVISSIKKILKEQLGNKADKIPVNFNNIKLDKESLAKAVQEIERYVYMFIDDKKAAKIDYLLKQLLMGI</sequence>
<dbReference type="PANTHER" id="PTHR36304:SF4">
    <property type="entry name" value="DUF4388 DOMAIN-CONTAINING PROTEIN"/>
    <property type="match status" value="1"/>
</dbReference>
<dbReference type="Proteomes" id="UP000320813">
    <property type="component" value="Unassembled WGS sequence"/>
</dbReference>
<feature type="domain" description="PatA-like N-terminal" evidence="1">
    <location>
        <begin position="4"/>
        <end position="160"/>
    </location>
</feature>
<dbReference type="EMBL" id="SGBD01000005">
    <property type="protein sequence ID" value="RZD13954.1"/>
    <property type="molecule type" value="Genomic_DNA"/>
</dbReference>
<evidence type="ECO:0000313" key="2">
    <source>
        <dbReference type="EMBL" id="RZD13954.1"/>
    </source>
</evidence>
<reference evidence="2 3" key="1">
    <citation type="submission" date="2019-01" db="EMBL/GenBank/DDBJ databases">
        <title>Insights into ecological role of a new deltaproteobacterial order Candidatus Sinidesulfobacterales (Sva0485) by metagenomics and metatranscriptomics.</title>
        <authorList>
            <person name="Tan S."/>
            <person name="Liu J."/>
            <person name="Fang Y."/>
            <person name="Hedlund B.P."/>
            <person name="Lian Z.H."/>
            <person name="Huang L.Y."/>
            <person name="Li J.T."/>
            <person name="Huang L.N."/>
            <person name="Li W.J."/>
            <person name="Jiang H.C."/>
            <person name="Dong H.L."/>
            <person name="Shu W.S."/>
        </authorList>
    </citation>
    <scope>NUCLEOTIDE SEQUENCE [LARGE SCALE GENOMIC DNA]</scope>
    <source>
        <strain evidence="2">AP3</strain>
    </source>
</reference>
<accession>A0A519B9Q7</accession>
<dbReference type="AlphaFoldDB" id="A0A519B9Q7"/>